<keyword evidence="2" id="KW-1185">Reference proteome</keyword>
<dbReference type="Proteomes" id="UP000637383">
    <property type="component" value="Unassembled WGS sequence"/>
</dbReference>
<reference evidence="1 2" key="1">
    <citation type="journal article" date="2020" name="ISME J.">
        <title>Comparative genomics reveals insights into cyanobacterial evolution and habitat adaptation.</title>
        <authorList>
            <person name="Chen M.Y."/>
            <person name="Teng W.K."/>
            <person name="Zhao L."/>
            <person name="Hu C.X."/>
            <person name="Zhou Y.K."/>
            <person name="Han B.P."/>
            <person name="Song L.R."/>
            <person name="Shu W.S."/>
        </authorList>
    </citation>
    <scope>NUCLEOTIDE SEQUENCE [LARGE SCALE GENOMIC DNA]</scope>
    <source>
        <strain evidence="1 2">FACHB-159</strain>
    </source>
</reference>
<comment type="caution">
    <text evidence="1">The sequence shown here is derived from an EMBL/GenBank/DDBJ whole genome shotgun (WGS) entry which is preliminary data.</text>
</comment>
<gene>
    <name evidence="1" type="ORF">H6H03_20730</name>
</gene>
<dbReference type="EMBL" id="JACJTU010000020">
    <property type="protein sequence ID" value="MBD2736290.1"/>
    <property type="molecule type" value="Genomic_DNA"/>
</dbReference>
<accession>A0ABR8KDB9</accession>
<protein>
    <submittedName>
        <fullName evidence="1">Uncharacterized protein</fullName>
    </submittedName>
</protein>
<sequence length="40" mass="4843">MVYFAIPVKSYQDFFQLSCIQRSYKIIGNSSFNRFKFLVR</sequence>
<organism evidence="1 2">
    <name type="scientific">Nostoc paludosum FACHB-159</name>
    <dbReference type="NCBI Taxonomy" id="2692908"/>
    <lineage>
        <taxon>Bacteria</taxon>
        <taxon>Bacillati</taxon>
        <taxon>Cyanobacteriota</taxon>
        <taxon>Cyanophyceae</taxon>
        <taxon>Nostocales</taxon>
        <taxon>Nostocaceae</taxon>
        <taxon>Nostoc</taxon>
    </lineage>
</organism>
<evidence type="ECO:0000313" key="2">
    <source>
        <dbReference type="Proteomes" id="UP000637383"/>
    </source>
</evidence>
<proteinExistence type="predicted"/>
<name>A0ABR8KDB9_9NOSO</name>
<evidence type="ECO:0000313" key="1">
    <source>
        <dbReference type="EMBL" id="MBD2736290.1"/>
    </source>
</evidence>